<dbReference type="AlphaFoldDB" id="A0A1H1UXC6"/>
<dbReference type="EMBL" id="LT629750">
    <property type="protein sequence ID" value="SDS77145.1"/>
    <property type="molecule type" value="Genomic_DNA"/>
</dbReference>
<keyword evidence="1" id="KW-1133">Transmembrane helix</keyword>
<keyword evidence="3" id="KW-1185">Reference proteome</keyword>
<evidence type="ECO:0000313" key="3">
    <source>
        <dbReference type="Proteomes" id="UP000243904"/>
    </source>
</evidence>
<reference evidence="3" key="1">
    <citation type="submission" date="2016-10" db="EMBL/GenBank/DDBJ databases">
        <authorList>
            <person name="Varghese N."/>
            <person name="Submissions S."/>
        </authorList>
    </citation>
    <scope>NUCLEOTIDE SEQUENCE [LARGE SCALE GENOMIC DNA]</scope>
    <source>
        <strain evidence="3">GAS369</strain>
    </source>
</reference>
<organism evidence="2 3">
    <name type="scientific">Bradyrhizobium canariense</name>
    <dbReference type="NCBI Taxonomy" id="255045"/>
    <lineage>
        <taxon>Bacteria</taxon>
        <taxon>Pseudomonadati</taxon>
        <taxon>Pseudomonadota</taxon>
        <taxon>Alphaproteobacteria</taxon>
        <taxon>Hyphomicrobiales</taxon>
        <taxon>Nitrobacteraceae</taxon>
        <taxon>Bradyrhizobium</taxon>
    </lineage>
</organism>
<evidence type="ECO:0000313" key="2">
    <source>
        <dbReference type="EMBL" id="SDS77145.1"/>
    </source>
</evidence>
<dbReference type="Proteomes" id="UP000243904">
    <property type="component" value="Chromosome I"/>
</dbReference>
<sequence>MSTGQQLGIDMATNFMLMTLFTLIADMGGKSGRVSNRHKKGAVRFNG</sequence>
<evidence type="ECO:0000256" key="1">
    <source>
        <dbReference type="SAM" id="Phobius"/>
    </source>
</evidence>
<gene>
    <name evidence="2" type="ORF">SAMN05444158_3146</name>
</gene>
<feature type="transmembrane region" description="Helical" evidence="1">
    <location>
        <begin position="12"/>
        <end position="29"/>
    </location>
</feature>
<dbReference type="RefSeq" id="WP_167558734.1">
    <property type="nucleotide sequence ID" value="NZ_LT629750.1"/>
</dbReference>
<protein>
    <submittedName>
        <fullName evidence="2">Uncharacterized protein</fullName>
    </submittedName>
</protein>
<name>A0A1H1UXC6_9BRAD</name>
<keyword evidence="1" id="KW-0472">Membrane</keyword>
<proteinExistence type="predicted"/>
<keyword evidence="1" id="KW-0812">Transmembrane</keyword>
<accession>A0A1H1UXC6</accession>